<dbReference type="SUPFAM" id="SSF53590">
    <property type="entry name" value="Nucleoside hydrolase"/>
    <property type="match status" value="1"/>
</dbReference>
<dbReference type="Proteomes" id="UP000254807">
    <property type="component" value="Unassembled WGS sequence"/>
</dbReference>
<evidence type="ECO:0000256" key="2">
    <source>
        <dbReference type="ARBA" id="ARBA00023295"/>
    </source>
</evidence>
<dbReference type="EC" id="3.2.-.-" evidence="4"/>
<dbReference type="RefSeq" id="WP_060814407.1">
    <property type="nucleotide sequence ID" value="NZ_JBHULA010000053.1"/>
</dbReference>
<gene>
    <name evidence="4" type="primary">rihC</name>
    <name evidence="4" type="ORF">NCTC12360_03417</name>
</gene>
<proteinExistence type="predicted"/>
<evidence type="ECO:0000313" key="4">
    <source>
        <dbReference type="EMBL" id="STD84870.1"/>
    </source>
</evidence>
<dbReference type="GO" id="GO:0008477">
    <property type="term" value="F:purine nucleosidase activity"/>
    <property type="evidence" value="ECO:0007669"/>
    <property type="project" value="TreeGrafter"/>
</dbReference>
<protein>
    <submittedName>
        <fullName evidence="4">Inosine-uridine preferring nucleoside hydrolase</fullName>
        <ecNumber evidence="4">3.2.-.-</ecNumber>
    </submittedName>
</protein>
<dbReference type="InterPro" id="IPR015910">
    <property type="entry name" value="I/U_nuclsd_hydro_CS"/>
</dbReference>
<dbReference type="InterPro" id="IPR001910">
    <property type="entry name" value="Inosine/uridine_hydrolase_dom"/>
</dbReference>
<sequence>MKKAVIIDTDPGIDDAVALGIGLFSDQLDVKLITTVAGNVGIHYVTENMLKLLTFWDMNIPVAQGADGPLLREVKDASDVHGVTGMAGYEFPAPNREYLLEETAVEAMHRTLMASGEKMTIIAIGPLTNIALLLKTYPEVKERIEELVLMGGALGRGNFGILSEFNIAIDPEAAKIVFESGLSIAVAPLDVGLKALVYPEDSEKIKDMNQTGDMMYHLFKKYRGGSFGTGLKMYDSCALAYVLSPEMFDIKETFVAVETAGEYTAGATIIDLNNKLGKDKNCRVCVDVDEDKFKDWFLQAISQCK</sequence>
<dbReference type="OrthoDB" id="9797882at2"/>
<name>A0A376H5G3_ENTGA</name>
<reference evidence="4 5" key="1">
    <citation type="submission" date="2018-06" db="EMBL/GenBank/DDBJ databases">
        <authorList>
            <consortium name="Pathogen Informatics"/>
            <person name="Doyle S."/>
        </authorList>
    </citation>
    <scope>NUCLEOTIDE SEQUENCE [LARGE SCALE GENOMIC DNA]</scope>
    <source>
        <strain evidence="4 5">NCTC12360</strain>
    </source>
</reference>
<keyword evidence="5" id="KW-1185">Reference proteome</keyword>
<feature type="domain" description="Inosine/uridine-preferring nucleoside hydrolase" evidence="3">
    <location>
        <begin position="5"/>
        <end position="295"/>
    </location>
</feature>
<dbReference type="PROSITE" id="PS01247">
    <property type="entry name" value="IUNH"/>
    <property type="match status" value="1"/>
</dbReference>
<dbReference type="AlphaFoldDB" id="A0A376H5G3"/>
<dbReference type="Pfam" id="PF01156">
    <property type="entry name" value="IU_nuc_hydro"/>
    <property type="match status" value="1"/>
</dbReference>
<dbReference type="PANTHER" id="PTHR12304">
    <property type="entry name" value="INOSINE-URIDINE PREFERRING NUCLEOSIDE HYDROLASE"/>
    <property type="match status" value="1"/>
</dbReference>
<dbReference type="InterPro" id="IPR036452">
    <property type="entry name" value="Ribo_hydro-like"/>
</dbReference>
<organism evidence="4 5">
    <name type="scientific">Enterococcus gallinarum</name>
    <dbReference type="NCBI Taxonomy" id="1353"/>
    <lineage>
        <taxon>Bacteria</taxon>
        <taxon>Bacillati</taxon>
        <taxon>Bacillota</taxon>
        <taxon>Bacilli</taxon>
        <taxon>Lactobacillales</taxon>
        <taxon>Enterococcaceae</taxon>
        <taxon>Enterococcus</taxon>
    </lineage>
</organism>
<dbReference type="GO" id="GO:0005829">
    <property type="term" value="C:cytosol"/>
    <property type="evidence" value="ECO:0007669"/>
    <property type="project" value="TreeGrafter"/>
</dbReference>
<dbReference type="GO" id="GO:0006152">
    <property type="term" value="P:purine nucleoside catabolic process"/>
    <property type="evidence" value="ECO:0007669"/>
    <property type="project" value="TreeGrafter"/>
</dbReference>
<dbReference type="NCBIfam" id="NF008036">
    <property type="entry name" value="PRK10768.1"/>
    <property type="match status" value="1"/>
</dbReference>
<evidence type="ECO:0000313" key="5">
    <source>
        <dbReference type="Proteomes" id="UP000254807"/>
    </source>
</evidence>
<keyword evidence="1 4" id="KW-0378">Hydrolase</keyword>
<accession>A0A376H5G3</accession>
<dbReference type="PANTHER" id="PTHR12304:SF15">
    <property type="entry name" value="NON-SPECIFIC RIBONUCLEOSIDE HYDROLASE RIHC"/>
    <property type="match status" value="1"/>
</dbReference>
<dbReference type="CDD" id="cd02651">
    <property type="entry name" value="nuc_hydro_IU_UC_XIUA"/>
    <property type="match status" value="1"/>
</dbReference>
<evidence type="ECO:0000259" key="3">
    <source>
        <dbReference type="Pfam" id="PF01156"/>
    </source>
</evidence>
<dbReference type="EMBL" id="UFYW01000001">
    <property type="protein sequence ID" value="STD84870.1"/>
    <property type="molecule type" value="Genomic_DNA"/>
</dbReference>
<dbReference type="GO" id="GO:0045437">
    <property type="term" value="F:uridine nucleosidase activity"/>
    <property type="evidence" value="ECO:0007669"/>
    <property type="project" value="UniProtKB-ARBA"/>
</dbReference>
<evidence type="ECO:0000256" key="1">
    <source>
        <dbReference type="ARBA" id="ARBA00022801"/>
    </source>
</evidence>
<dbReference type="Gene3D" id="3.90.245.10">
    <property type="entry name" value="Ribonucleoside hydrolase-like"/>
    <property type="match status" value="1"/>
</dbReference>
<dbReference type="InterPro" id="IPR023186">
    <property type="entry name" value="IUNH"/>
</dbReference>
<keyword evidence="2 4" id="KW-0326">Glycosidase</keyword>